<dbReference type="Proteomes" id="UP001221898">
    <property type="component" value="Unassembled WGS sequence"/>
</dbReference>
<keyword evidence="2" id="KW-1185">Reference proteome</keyword>
<comment type="caution">
    <text evidence="1">The sequence shown here is derived from an EMBL/GenBank/DDBJ whole genome shotgun (WGS) entry which is preliminary data.</text>
</comment>
<gene>
    <name evidence="1" type="ORF">AAFF_G00233080</name>
</gene>
<dbReference type="AlphaFoldDB" id="A0AAD7RF38"/>
<dbReference type="EMBL" id="JAINUG010000306">
    <property type="protein sequence ID" value="KAJ8378943.1"/>
    <property type="molecule type" value="Genomic_DNA"/>
</dbReference>
<evidence type="ECO:0000313" key="2">
    <source>
        <dbReference type="Proteomes" id="UP001221898"/>
    </source>
</evidence>
<sequence>MEILMGTYQETPIIYKVHRTQAAAAPFSTKETTGRNDDELSKAGCCPLHFNIADLHFCSSRSTVNMEKNCLPNSKKRSELIQPLSDILTMVLFGAPNSHSTLSHFPLKMIISIP</sequence>
<evidence type="ECO:0000313" key="1">
    <source>
        <dbReference type="EMBL" id="KAJ8378943.1"/>
    </source>
</evidence>
<organism evidence="1 2">
    <name type="scientific">Aldrovandia affinis</name>
    <dbReference type="NCBI Taxonomy" id="143900"/>
    <lineage>
        <taxon>Eukaryota</taxon>
        <taxon>Metazoa</taxon>
        <taxon>Chordata</taxon>
        <taxon>Craniata</taxon>
        <taxon>Vertebrata</taxon>
        <taxon>Euteleostomi</taxon>
        <taxon>Actinopterygii</taxon>
        <taxon>Neopterygii</taxon>
        <taxon>Teleostei</taxon>
        <taxon>Notacanthiformes</taxon>
        <taxon>Halosauridae</taxon>
        <taxon>Aldrovandia</taxon>
    </lineage>
</organism>
<proteinExistence type="predicted"/>
<name>A0AAD7RF38_9TELE</name>
<reference evidence="1" key="1">
    <citation type="journal article" date="2023" name="Science">
        <title>Genome structures resolve the early diversification of teleost fishes.</title>
        <authorList>
            <person name="Parey E."/>
            <person name="Louis A."/>
            <person name="Montfort J."/>
            <person name="Bouchez O."/>
            <person name="Roques C."/>
            <person name="Iampietro C."/>
            <person name="Lluch J."/>
            <person name="Castinel A."/>
            <person name="Donnadieu C."/>
            <person name="Desvignes T."/>
            <person name="Floi Bucao C."/>
            <person name="Jouanno E."/>
            <person name="Wen M."/>
            <person name="Mejri S."/>
            <person name="Dirks R."/>
            <person name="Jansen H."/>
            <person name="Henkel C."/>
            <person name="Chen W.J."/>
            <person name="Zahm M."/>
            <person name="Cabau C."/>
            <person name="Klopp C."/>
            <person name="Thompson A.W."/>
            <person name="Robinson-Rechavi M."/>
            <person name="Braasch I."/>
            <person name="Lecointre G."/>
            <person name="Bobe J."/>
            <person name="Postlethwait J.H."/>
            <person name="Berthelot C."/>
            <person name="Roest Crollius H."/>
            <person name="Guiguen Y."/>
        </authorList>
    </citation>
    <scope>NUCLEOTIDE SEQUENCE</scope>
    <source>
        <strain evidence="1">NC1722</strain>
    </source>
</reference>
<accession>A0AAD7RF38</accession>
<protein>
    <submittedName>
        <fullName evidence="1">Uncharacterized protein</fullName>
    </submittedName>
</protein>